<keyword evidence="2" id="KW-1185">Reference proteome</keyword>
<dbReference type="Gene3D" id="3.40.30.10">
    <property type="entry name" value="Glutaredoxin"/>
    <property type="match status" value="1"/>
</dbReference>
<accession>A0ABD3R8A9</accession>
<dbReference type="Proteomes" id="UP001530377">
    <property type="component" value="Unassembled WGS sequence"/>
</dbReference>
<dbReference type="EMBL" id="JALLPB020000446">
    <property type="protein sequence ID" value="KAL3809053.1"/>
    <property type="molecule type" value="Genomic_DNA"/>
</dbReference>
<dbReference type="AlphaFoldDB" id="A0ABD3R8A9"/>
<sequence length="363" mass="40486">MGLALPLPRLYYYYAFAVTLASSLALPASDGAFVPRCPSTRPRRATHSLSYPSTSLCAINKRNKFNKQKDLAAKMAEARRLRELGGDGDVGCVDGPASSIQRGTMEQTSPEDIKLRNDRRRFADLLENSLSNGGGGGDFDKGFYLTVAQEDENADAMCECVNFYELRGDIDAESFPFFVSFLGISLNRNPVDALLSDRGVVRLYEGDPAPANPFAELLSIENGEPIGKGGMKRLVPWEGSRSTTSADYLVVITDPRPKSAELRTAMRRLTDALNRDVLKKCLIINTDTPSENRRFLKKNFGEEVDLRILCDENMEWMREYTALGDKRFSMTMFVLRDGRVEKIAREVDAELLPVVVKNSIRDL</sequence>
<protein>
    <submittedName>
        <fullName evidence="1">Uncharacterized protein</fullName>
    </submittedName>
</protein>
<comment type="caution">
    <text evidence="1">The sequence shown here is derived from an EMBL/GenBank/DDBJ whole genome shotgun (WGS) entry which is preliminary data.</text>
</comment>
<gene>
    <name evidence="1" type="ORF">ACHAXA_001715</name>
</gene>
<organism evidence="1 2">
    <name type="scientific">Cyclostephanos tholiformis</name>
    <dbReference type="NCBI Taxonomy" id="382380"/>
    <lineage>
        <taxon>Eukaryota</taxon>
        <taxon>Sar</taxon>
        <taxon>Stramenopiles</taxon>
        <taxon>Ochrophyta</taxon>
        <taxon>Bacillariophyta</taxon>
        <taxon>Coscinodiscophyceae</taxon>
        <taxon>Thalassiosirophycidae</taxon>
        <taxon>Stephanodiscales</taxon>
        <taxon>Stephanodiscaceae</taxon>
        <taxon>Cyclostephanos</taxon>
    </lineage>
</organism>
<name>A0ABD3R8A9_9STRA</name>
<reference evidence="1 2" key="1">
    <citation type="submission" date="2024-10" db="EMBL/GenBank/DDBJ databases">
        <title>Updated reference genomes for cyclostephanoid diatoms.</title>
        <authorList>
            <person name="Roberts W.R."/>
            <person name="Alverson A.J."/>
        </authorList>
    </citation>
    <scope>NUCLEOTIDE SEQUENCE [LARGE SCALE GENOMIC DNA]</scope>
    <source>
        <strain evidence="1 2">AJA228-03</strain>
    </source>
</reference>
<evidence type="ECO:0000313" key="1">
    <source>
        <dbReference type="EMBL" id="KAL3809053.1"/>
    </source>
</evidence>
<evidence type="ECO:0000313" key="2">
    <source>
        <dbReference type="Proteomes" id="UP001530377"/>
    </source>
</evidence>
<proteinExistence type="predicted"/>